<dbReference type="RefSeq" id="WP_136533553.1">
    <property type="nucleotide sequence ID" value="NZ_STGY01000021.1"/>
</dbReference>
<dbReference type="AlphaFoldDB" id="A0A4S8QE84"/>
<evidence type="ECO:0000313" key="6">
    <source>
        <dbReference type="EMBL" id="THV42640.1"/>
    </source>
</evidence>
<feature type="transmembrane region" description="Helical" evidence="5">
    <location>
        <begin position="173"/>
        <end position="197"/>
    </location>
</feature>
<feature type="transmembrane region" description="Helical" evidence="5">
    <location>
        <begin position="258"/>
        <end position="283"/>
    </location>
</feature>
<feature type="transmembrane region" description="Helical" evidence="5">
    <location>
        <begin position="395"/>
        <end position="417"/>
    </location>
</feature>
<dbReference type="InterPro" id="IPR053153">
    <property type="entry name" value="APC_K+_Transporter"/>
</dbReference>
<feature type="transmembrane region" description="Helical" evidence="5">
    <location>
        <begin position="121"/>
        <end position="143"/>
    </location>
</feature>
<proteinExistence type="predicted"/>
<protein>
    <submittedName>
        <fullName evidence="6">APC family permease</fullName>
    </submittedName>
</protein>
<feature type="transmembrane region" description="Helical" evidence="5">
    <location>
        <begin position="217"/>
        <end position="237"/>
    </location>
</feature>
<dbReference type="Pfam" id="PF13520">
    <property type="entry name" value="AA_permease_2"/>
    <property type="match status" value="1"/>
</dbReference>
<dbReference type="OrthoDB" id="9759676at2"/>
<feature type="transmembrane region" description="Helical" evidence="5">
    <location>
        <begin position="462"/>
        <end position="480"/>
    </location>
</feature>
<dbReference type="GO" id="GO:0022857">
    <property type="term" value="F:transmembrane transporter activity"/>
    <property type="evidence" value="ECO:0007669"/>
    <property type="project" value="InterPro"/>
</dbReference>
<keyword evidence="2 5" id="KW-0812">Transmembrane</keyword>
<dbReference type="Gene3D" id="1.20.1740.10">
    <property type="entry name" value="Amino acid/polyamine transporter I"/>
    <property type="match status" value="1"/>
</dbReference>
<reference evidence="7" key="1">
    <citation type="submission" date="2019-04" db="EMBL/GenBank/DDBJ databases">
        <title>Nocardioides xinjiangensis sp. nov.</title>
        <authorList>
            <person name="Liu S."/>
        </authorList>
    </citation>
    <scope>NUCLEOTIDE SEQUENCE [LARGE SCALE GENOMIC DNA]</scope>
    <source>
        <strain evidence="7">18</strain>
    </source>
</reference>
<gene>
    <name evidence="6" type="ORF">FAB82_05590</name>
</gene>
<sequence length="661" mass="71441">MTRSLSVFKRLLVGEPFTSERQQSLELSKRYAIPLLAVNPISSIAYAPEQVFLIIGAAGTAAYAYSVWTGLAVAAVMLVVIASYRYTVQAYPGGGGDYRVVTANLGPGVGKLAAAALVLDYILTVAVSVSAAIAAAAVLWPSLRDWRELAAAVVIAAIMAFNLRGLRVSGRIAAAIALAFVVGMASMLLVGFIRIGAGEAIQAASADAAAAEESREWTSAALFVLCARAFAAGSVAVTGIETFTTRVRFFRPPRGRNAAAAITAVGAATITLFVGIVVLAHLIGARTSADPVEAGEADDYLLHPLIGQLANTVFDESPAAVWPFMLATAGVLLLAANTAFVGFPQLASIFAQDSLLPRQLHKRGDRLVYSNGIIILGASAIVLVIAFGGATYGLIGLYIVGVFLSMILANAAMVRHWRRVLGVERDPARRTRARRARRTAALAVVVCAIVLAIVAFTDLRRGEWFAVFIIGFCYWLMWFISRHYAAVASDLALPKGKPKLPTRNHAVVLVSSVNRPLMRMLSYAKATRPDTITGLTVNVDAASSRALLAEWEERKIPISLTIVDSPYREITGPIVDYVKAMRTNAPRDIVTVYLPEYVVGHWRQRRRFSGDYFPWVTNLLHNQTTKAIRRQLKYEPGVMVCIVPWILGENTEPPPLRRIRK</sequence>
<dbReference type="Proteomes" id="UP000308760">
    <property type="component" value="Unassembled WGS sequence"/>
</dbReference>
<comment type="subcellular location">
    <subcellularLocation>
        <location evidence="1">Membrane</location>
        <topology evidence="1">Multi-pass membrane protein</topology>
    </subcellularLocation>
</comment>
<organism evidence="6 7">
    <name type="scientific">Glycomyces buryatensis</name>
    <dbReference type="NCBI Taxonomy" id="2570927"/>
    <lineage>
        <taxon>Bacteria</taxon>
        <taxon>Bacillati</taxon>
        <taxon>Actinomycetota</taxon>
        <taxon>Actinomycetes</taxon>
        <taxon>Glycomycetales</taxon>
        <taxon>Glycomycetaceae</taxon>
        <taxon>Glycomyces</taxon>
    </lineage>
</organism>
<evidence type="ECO:0000256" key="5">
    <source>
        <dbReference type="SAM" id="Phobius"/>
    </source>
</evidence>
<feature type="transmembrane region" description="Helical" evidence="5">
    <location>
        <begin position="149"/>
        <end position="166"/>
    </location>
</feature>
<evidence type="ECO:0000256" key="4">
    <source>
        <dbReference type="ARBA" id="ARBA00023136"/>
    </source>
</evidence>
<feature type="transmembrane region" description="Helical" evidence="5">
    <location>
        <begin position="438"/>
        <end position="456"/>
    </location>
</feature>
<dbReference type="EMBL" id="STGY01000021">
    <property type="protein sequence ID" value="THV42640.1"/>
    <property type="molecule type" value="Genomic_DNA"/>
</dbReference>
<accession>A0A4S8QE84</accession>
<keyword evidence="7" id="KW-1185">Reference proteome</keyword>
<feature type="transmembrane region" description="Helical" evidence="5">
    <location>
        <begin position="367"/>
        <end position="389"/>
    </location>
</feature>
<name>A0A4S8QE84_9ACTN</name>
<keyword evidence="4 5" id="KW-0472">Membrane</keyword>
<dbReference type="PANTHER" id="PTHR47704">
    <property type="entry name" value="POTASSIUM TRANSPORTER KIMA"/>
    <property type="match status" value="1"/>
</dbReference>
<evidence type="ECO:0000313" key="7">
    <source>
        <dbReference type="Proteomes" id="UP000308760"/>
    </source>
</evidence>
<feature type="transmembrane region" description="Helical" evidence="5">
    <location>
        <begin position="53"/>
        <end position="81"/>
    </location>
</feature>
<feature type="transmembrane region" description="Helical" evidence="5">
    <location>
        <begin position="321"/>
        <end position="346"/>
    </location>
</feature>
<reference evidence="6 7" key="2">
    <citation type="submission" date="2019-05" db="EMBL/GenBank/DDBJ databases">
        <title>Glycomyces buryatensis sp. nov.</title>
        <authorList>
            <person name="Nikitina E."/>
        </authorList>
    </citation>
    <scope>NUCLEOTIDE SEQUENCE [LARGE SCALE GENOMIC DNA]</scope>
    <source>
        <strain evidence="6 7">18</strain>
    </source>
</reference>
<dbReference type="PANTHER" id="PTHR47704:SF1">
    <property type="entry name" value="POTASSIUM TRANSPORTER KIMA"/>
    <property type="match status" value="1"/>
</dbReference>
<evidence type="ECO:0000256" key="2">
    <source>
        <dbReference type="ARBA" id="ARBA00022692"/>
    </source>
</evidence>
<keyword evidence="3 5" id="KW-1133">Transmembrane helix</keyword>
<dbReference type="InterPro" id="IPR002293">
    <property type="entry name" value="AA/rel_permease1"/>
</dbReference>
<evidence type="ECO:0000256" key="1">
    <source>
        <dbReference type="ARBA" id="ARBA00004141"/>
    </source>
</evidence>
<dbReference type="GO" id="GO:0016020">
    <property type="term" value="C:membrane"/>
    <property type="evidence" value="ECO:0007669"/>
    <property type="project" value="UniProtKB-SubCell"/>
</dbReference>
<comment type="caution">
    <text evidence="6">The sequence shown here is derived from an EMBL/GenBank/DDBJ whole genome shotgun (WGS) entry which is preliminary data.</text>
</comment>
<evidence type="ECO:0000256" key="3">
    <source>
        <dbReference type="ARBA" id="ARBA00022989"/>
    </source>
</evidence>
<feature type="transmembrane region" description="Helical" evidence="5">
    <location>
        <begin position="31"/>
        <end position="47"/>
    </location>
</feature>